<reference evidence="1" key="1">
    <citation type="submission" date="2018-05" db="EMBL/GenBank/DDBJ databases">
        <authorList>
            <person name="Lanie J.A."/>
            <person name="Ng W.-L."/>
            <person name="Kazmierczak K.M."/>
            <person name="Andrzejewski T.M."/>
            <person name="Davidsen T.M."/>
            <person name="Wayne K.J."/>
            <person name="Tettelin H."/>
            <person name="Glass J.I."/>
            <person name="Rusch D."/>
            <person name="Podicherti R."/>
            <person name="Tsui H.-C.T."/>
            <person name="Winkler M.E."/>
        </authorList>
    </citation>
    <scope>NUCLEOTIDE SEQUENCE</scope>
</reference>
<dbReference type="AlphaFoldDB" id="A0A382LF83"/>
<feature type="non-terminal residue" evidence="1">
    <location>
        <position position="48"/>
    </location>
</feature>
<dbReference type="EMBL" id="UINC01086649">
    <property type="protein sequence ID" value="SVC35300.1"/>
    <property type="molecule type" value="Genomic_DNA"/>
</dbReference>
<gene>
    <name evidence="1" type="ORF">METZ01_LOCUS288154</name>
</gene>
<accession>A0A382LF83</accession>
<organism evidence="1">
    <name type="scientific">marine metagenome</name>
    <dbReference type="NCBI Taxonomy" id="408172"/>
    <lineage>
        <taxon>unclassified sequences</taxon>
        <taxon>metagenomes</taxon>
        <taxon>ecological metagenomes</taxon>
    </lineage>
</organism>
<name>A0A382LF83_9ZZZZ</name>
<sequence>MITLLRRVALTLILVAGTSTNGQAQDELTIERVKDGLYTIFGSGGNGG</sequence>
<protein>
    <submittedName>
        <fullName evidence="1">Uncharacterized protein</fullName>
    </submittedName>
</protein>
<proteinExistence type="predicted"/>
<evidence type="ECO:0000313" key="1">
    <source>
        <dbReference type="EMBL" id="SVC35300.1"/>
    </source>
</evidence>